<dbReference type="OrthoDB" id="9780392at2"/>
<evidence type="ECO:0000259" key="11">
    <source>
        <dbReference type="Pfam" id="PF10590"/>
    </source>
</evidence>
<dbReference type="Pfam" id="PF01243">
    <property type="entry name" value="PNPOx_N"/>
    <property type="match status" value="1"/>
</dbReference>
<feature type="domain" description="Pyridoxamine 5'-phosphate oxidase N-terminal" evidence="10">
    <location>
        <begin position="44"/>
        <end position="158"/>
    </location>
</feature>
<dbReference type="PROSITE" id="PS01064">
    <property type="entry name" value="PYRIDOX_OXIDASE"/>
    <property type="match status" value="1"/>
</dbReference>
<feature type="binding site" evidence="7 8">
    <location>
        <begin position="193"/>
        <end position="195"/>
    </location>
    <ligand>
        <name>substrate</name>
    </ligand>
</feature>
<name>A0A1H4CM50_BIZPA</name>
<dbReference type="AlphaFoldDB" id="A0A1H4CM50"/>
<comment type="catalytic activity">
    <reaction evidence="7">
        <text>pyridoxamine 5'-phosphate + O2 + H2O = pyridoxal 5'-phosphate + H2O2 + NH4(+)</text>
        <dbReference type="Rhea" id="RHEA:15817"/>
        <dbReference type="ChEBI" id="CHEBI:15377"/>
        <dbReference type="ChEBI" id="CHEBI:15379"/>
        <dbReference type="ChEBI" id="CHEBI:16240"/>
        <dbReference type="ChEBI" id="CHEBI:28938"/>
        <dbReference type="ChEBI" id="CHEBI:58451"/>
        <dbReference type="ChEBI" id="CHEBI:597326"/>
        <dbReference type="EC" id="1.4.3.5"/>
    </reaction>
</comment>
<dbReference type="NCBIfam" id="NF004231">
    <property type="entry name" value="PRK05679.1"/>
    <property type="match status" value="1"/>
</dbReference>
<feature type="binding site" evidence="7 9">
    <location>
        <position position="197"/>
    </location>
    <ligand>
        <name>FMN</name>
        <dbReference type="ChEBI" id="CHEBI:58210"/>
    </ligand>
</feature>
<evidence type="ECO:0000256" key="7">
    <source>
        <dbReference type="HAMAP-Rule" id="MF_01629"/>
    </source>
</evidence>
<comment type="pathway">
    <text evidence="7">Cofactor metabolism; pyridoxal 5'-phosphate salvage; pyridoxal 5'-phosphate from pyridoxamine 5'-phosphate: step 1/1.</text>
</comment>
<dbReference type="EMBL" id="FNQK01000020">
    <property type="protein sequence ID" value="SEA61525.1"/>
    <property type="molecule type" value="Genomic_DNA"/>
</dbReference>
<dbReference type="SUPFAM" id="SSF50475">
    <property type="entry name" value="FMN-binding split barrel"/>
    <property type="match status" value="1"/>
</dbReference>
<dbReference type="FunFam" id="2.30.110.10:FF:000020">
    <property type="entry name" value="PNPO isoform 11"/>
    <property type="match status" value="1"/>
</dbReference>
<dbReference type="UniPathway" id="UPA01068">
    <property type="reaction ID" value="UER00304"/>
</dbReference>
<feature type="binding site" evidence="7 9">
    <location>
        <position position="85"/>
    </location>
    <ligand>
        <name>FMN</name>
        <dbReference type="ChEBI" id="CHEBI:58210"/>
    </ligand>
</feature>
<dbReference type="Pfam" id="PF10590">
    <property type="entry name" value="PNP_phzG_C"/>
    <property type="match status" value="1"/>
</dbReference>
<accession>A0A1H4CM50</accession>
<dbReference type="EC" id="1.4.3.5" evidence="7"/>
<dbReference type="Gene3D" id="2.30.110.10">
    <property type="entry name" value="Electron Transport, Fmn-binding Protein, Chain A"/>
    <property type="match status" value="1"/>
</dbReference>
<reference evidence="12 13" key="1">
    <citation type="submission" date="2016-10" db="EMBL/GenBank/DDBJ databases">
        <authorList>
            <person name="de Groot N.N."/>
        </authorList>
    </citation>
    <scope>NUCLEOTIDE SEQUENCE [LARGE SCALE GENOMIC DNA]</scope>
    <source>
        <strain evidence="12 13">DSM 23842</strain>
    </source>
</reference>
<dbReference type="GO" id="GO:0004733">
    <property type="term" value="F:pyridoxamine phosphate oxidase activity"/>
    <property type="evidence" value="ECO:0007669"/>
    <property type="project" value="UniProtKB-UniRule"/>
</dbReference>
<dbReference type="PANTHER" id="PTHR10851">
    <property type="entry name" value="PYRIDOXINE-5-PHOSPHATE OXIDASE"/>
    <property type="match status" value="1"/>
</dbReference>
<dbReference type="STRING" id="283786.SAMN04487990_12065"/>
<feature type="binding site" evidence="7 9">
    <location>
        <position position="187"/>
    </location>
    <ligand>
        <name>FMN</name>
        <dbReference type="ChEBI" id="CHEBI:58210"/>
    </ligand>
</feature>
<comment type="function">
    <text evidence="7">Catalyzes the oxidation of either pyridoxine 5'-phosphate (PNP) or pyridoxamine 5'-phosphate (PMP) into pyridoxal 5'-phosphate (PLP).</text>
</comment>
<keyword evidence="5 7" id="KW-0560">Oxidoreductase</keyword>
<feature type="binding site" evidence="8">
    <location>
        <begin position="9"/>
        <end position="12"/>
    </location>
    <ligand>
        <name>substrate</name>
    </ligand>
</feature>
<keyword evidence="13" id="KW-1185">Reference proteome</keyword>
<keyword evidence="6 7" id="KW-0664">Pyridoxine biosynthesis</keyword>
<evidence type="ECO:0000313" key="12">
    <source>
        <dbReference type="EMBL" id="SEA61525.1"/>
    </source>
</evidence>
<comment type="catalytic activity">
    <reaction evidence="7">
        <text>pyridoxine 5'-phosphate + O2 = pyridoxal 5'-phosphate + H2O2</text>
        <dbReference type="Rhea" id="RHEA:15149"/>
        <dbReference type="ChEBI" id="CHEBI:15379"/>
        <dbReference type="ChEBI" id="CHEBI:16240"/>
        <dbReference type="ChEBI" id="CHEBI:58589"/>
        <dbReference type="ChEBI" id="CHEBI:597326"/>
        <dbReference type="EC" id="1.4.3.5"/>
    </reaction>
</comment>
<feature type="binding site" evidence="7 8">
    <location>
        <position position="125"/>
    </location>
    <ligand>
        <name>substrate</name>
    </ligand>
</feature>
<dbReference type="GO" id="GO:0010181">
    <property type="term" value="F:FMN binding"/>
    <property type="evidence" value="ECO:0007669"/>
    <property type="project" value="UniProtKB-UniRule"/>
</dbReference>
<feature type="binding site" evidence="7 8">
    <location>
        <position position="129"/>
    </location>
    <ligand>
        <name>substrate</name>
    </ligand>
</feature>
<comment type="similarity">
    <text evidence="1 7">Belongs to the pyridoxamine 5'-phosphate oxidase family.</text>
</comment>
<dbReference type="InterPro" id="IPR000659">
    <property type="entry name" value="Pyridox_Oxase"/>
</dbReference>
<sequence length="215" mass="24743">MKKDLGHYRKAYTKSELIIENTPDDPIELFKEWFNDVDASFPDQEANAMTLSTIGLDGYPKNRIVLLKMFTSEGFVFYTNYDSDKGQAIANNPKVSLSFFWEGAERQVIIKGVAEKVSESESDIYFNSRPRGSQLGAMASNQSHKIESREALQNKLESLEKEYEGKPLKRPNYWGGYLIKPVAIEFWQGRPNRLHDRVAYEYNENTGWIKNQLAP</sequence>
<feature type="binding site" evidence="7 8">
    <location>
        <position position="68"/>
    </location>
    <ligand>
        <name>substrate</name>
    </ligand>
</feature>
<evidence type="ECO:0000256" key="3">
    <source>
        <dbReference type="ARBA" id="ARBA00022630"/>
    </source>
</evidence>
<evidence type="ECO:0000256" key="2">
    <source>
        <dbReference type="ARBA" id="ARBA00011738"/>
    </source>
</evidence>
<organism evidence="12 13">
    <name type="scientific">Bizionia paragorgiae</name>
    <dbReference type="NCBI Taxonomy" id="283786"/>
    <lineage>
        <taxon>Bacteria</taxon>
        <taxon>Pseudomonadati</taxon>
        <taxon>Bacteroidota</taxon>
        <taxon>Flavobacteriia</taxon>
        <taxon>Flavobacteriales</taxon>
        <taxon>Flavobacteriaceae</taxon>
        <taxon>Bizionia</taxon>
    </lineage>
</organism>
<dbReference type="NCBIfam" id="TIGR00558">
    <property type="entry name" value="pdxH"/>
    <property type="match status" value="1"/>
</dbReference>
<keyword evidence="4 7" id="KW-0288">FMN</keyword>
<comment type="cofactor">
    <cofactor evidence="7 9">
        <name>FMN</name>
        <dbReference type="ChEBI" id="CHEBI:58210"/>
    </cofactor>
    <text evidence="7 9">Binds 1 FMN per subunit.</text>
</comment>
<comment type="subunit">
    <text evidence="2 7">Homodimer.</text>
</comment>
<dbReference type="RefSeq" id="WP_092136205.1">
    <property type="nucleotide sequence ID" value="NZ_FNQK01000020.1"/>
</dbReference>
<feature type="binding site" evidence="7 8">
    <location>
        <position position="133"/>
    </location>
    <ligand>
        <name>substrate</name>
    </ligand>
</feature>
<feature type="binding site" evidence="7 9">
    <location>
        <begin position="63"/>
        <end position="68"/>
    </location>
    <ligand>
        <name>FMN</name>
        <dbReference type="ChEBI" id="CHEBI:58210"/>
    </ligand>
</feature>
<dbReference type="InterPro" id="IPR011576">
    <property type="entry name" value="Pyridox_Oxase_N"/>
</dbReference>
<dbReference type="PANTHER" id="PTHR10851:SF0">
    <property type="entry name" value="PYRIDOXINE-5'-PHOSPHATE OXIDASE"/>
    <property type="match status" value="1"/>
</dbReference>
<evidence type="ECO:0000256" key="9">
    <source>
        <dbReference type="PIRSR" id="PIRSR000190-2"/>
    </source>
</evidence>
<proteinExistence type="inferred from homology"/>
<evidence type="ECO:0000256" key="5">
    <source>
        <dbReference type="ARBA" id="ARBA00023002"/>
    </source>
</evidence>
<dbReference type="Proteomes" id="UP000198846">
    <property type="component" value="Unassembled WGS sequence"/>
</dbReference>
<evidence type="ECO:0000256" key="6">
    <source>
        <dbReference type="ARBA" id="ARBA00023096"/>
    </source>
</evidence>
<dbReference type="InterPro" id="IPR012349">
    <property type="entry name" value="Split_barrel_FMN-bd"/>
</dbReference>
<comment type="caution">
    <text evidence="7">Lacks conserved residue(s) required for the propagation of feature annotation.</text>
</comment>
<keyword evidence="3 7" id="KW-0285">Flavoprotein</keyword>
<feature type="binding site" evidence="7 9">
    <location>
        <begin position="142"/>
        <end position="143"/>
    </location>
    <ligand>
        <name>FMN</name>
        <dbReference type="ChEBI" id="CHEBI:58210"/>
    </ligand>
</feature>
<protein>
    <recommendedName>
        <fullName evidence="7">Pyridoxine/pyridoxamine 5'-phosphate oxidase</fullName>
        <ecNumber evidence="7">1.4.3.5</ecNumber>
    </recommendedName>
    <alternativeName>
        <fullName evidence="7">PNP/PMP oxidase</fullName>
        <shortName evidence="7">PNPOx</shortName>
    </alternativeName>
    <alternativeName>
        <fullName evidence="7">Pyridoxal 5'-phosphate synthase</fullName>
    </alternativeName>
</protein>
<evidence type="ECO:0000256" key="4">
    <source>
        <dbReference type="ARBA" id="ARBA00022643"/>
    </source>
</evidence>
<dbReference type="PIRSF" id="PIRSF000190">
    <property type="entry name" value="Pyd_amn-ph_oxd"/>
    <property type="match status" value="1"/>
</dbReference>
<comment type="pathway">
    <text evidence="7">Cofactor metabolism; pyridoxal 5'-phosphate salvage; pyridoxal 5'-phosphate from pyridoxine 5'-phosphate: step 1/1.</text>
</comment>
<dbReference type="HAMAP" id="MF_01629">
    <property type="entry name" value="PdxH"/>
    <property type="match status" value="1"/>
</dbReference>
<feature type="binding site" evidence="7 9">
    <location>
        <position position="107"/>
    </location>
    <ligand>
        <name>FMN</name>
        <dbReference type="ChEBI" id="CHEBI:58210"/>
    </ligand>
</feature>
<evidence type="ECO:0000256" key="1">
    <source>
        <dbReference type="ARBA" id="ARBA00007301"/>
    </source>
</evidence>
<evidence type="ECO:0000259" key="10">
    <source>
        <dbReference type="Pfam" id="PF01243"/>
    </source>
</evidence>
<evidence type="ECO:0000256" key="8">
    <source>
        <dbReference type="PIRSR" id="PIRSR000190-1"/>
    </source>
</evidence>
<feature type="domain" description="Pyridoxine 5'-phosphate oxidase dimerisation C-terminal" evidence="11">
    <location>
        <begin position="174"/>
        <end position="215"/>
    </location>
</feature>
<gene>
    <name evidence="7" type="primary">pdxH</name>
    <name evidence="12" type="ORF">SAMN04487990_12065</name>
</gene>
<dbReference type="InterPro" id="IPR019576">
    <property type="entry name" value="Pyridoxamine_oxidase_dimer_C"/>
</dbReference>
<evidence type="ECO:0000313" key="13">
    <source>
        <dbReference type="Proteomes" id="UP000198846"/>
    </source>
</evidence>
<dbReference type="GO" id="GO:0008615">
    <property type="term" value="P:pyridoxine biosynthetic process"/>
    <property type="evidence" value="ECO:0007669"/>
    <property type="project" value="UniProtKB-UniRule"/>
</dbReference>
<feature type="binding site" evidence="7 9">
    <location>
        <begin position="78"/>
        <end position="79"/>
    </location>
    <ligand>
        <name>FMN</name>
        <dbReference type="ChEBI" id="CHEBI:58210"/>
    </ligand>
</feature>
<dbReference type="InterPro" id="IPR019740">
    <property type="entry name" value="Pyridox_Oxase_CS"/>
</dbReference>